<dbReference type="KEGG" id="blr:BRLA_c005220"/>
<protein>
    <submittedName>
        <fullName evidence="2">Acetyltransferase (GNAT) domain protein</fullName>
    </submittedName>
</protein>
<dbReference type="eggNOG" id="COG0456">
    <property type="taxonomic scope" value="Bacteria"/>
</dbReference>
<dbReference type="InterPro" id="IPR016181">
    <property type="entry name" value="Acyl_CoA_acyltransferase"/>
</dbReference>
<feature type="domain" description="N-acetyltransferase" evidence="1">
    <location>
        <begin position="6"/>
        <end position="180"/>
    </location>
</feature>
<proteinExistence type="predicted"/>
<dbReference type="RefSeq" id="WP_003335656.1">
    <property type="nucleotide sequence ID" value="NZ_CP007806.1"/>
</dbReference>
<dbReference type="AlphaFoldDB" id="A0A075R5J6"/>
<dbReference type="Gene3D" id="3.40.630.30">
    <property type="match status" value="1"/>
</dbReference>
<dbReference type="STRING" id="1042163.BRLA_c005220"/>
<dbReference type="CDD" id="cd04301">
    <property type="entry name" value="NAT_SF"/>
    <property type="match status" value="1"/>
</dbReference>
<evidence type="ECO:0000313" key="3">
    <source>
        <dbReference type="Proteomes" id="UP000005850"/>
    </source>
</evidence>
<dbReference type="Pfam" id="PF00583">
    <property type="entry name" value="Acetyltransf_1"/>
    <property type="match status" value="1"/>
</dbReference>
<evidence type="ECO:0000259" key="1">
    <source>
        <dbReference type="PROSITE" id="PS51186"/>
    </source>
</evidence>
<reference evidence="2 3" key="1">
    <citation type="journal article" date="2011" name="J. Bacteriol.">
        <title>Genome sequence of Brevibacillus laterosporus LMG 15441, a pathogen of invertebrates.</title>
        <authorList>
            <person name="Djukic M."/>
            <person name="Poehlein A."/>
            <person name="Thurmer A."/>
            <person name="Daniel R."/>
        </authorList>
    </citation>
    <scope>NUCLEOTIDE SEQUENCE [LARGE SCALE GENOMIC DNA]</scope>
    <source>
        <strain evidence="2 3">LMG 15441</strain>
    </source>
</reference>
<dbReference type="EMBL" id="CP007806">
    <property type="protein sequence ID" value="AIG24880.1"/>
    <property type="molecule type" value="Genomic_DNA"/>
</dbReference>
<gene>
    <name evidence="2" type="ORF">BRLA_c005220</name>
</gene>
<dbReference type="GO" id="GO:0016747">
    <property type="term" value="F:acyltransferase activity, transferring groups other than amino-acyl groups"/>
    <property type="evidence" value="ECO:0007669"/>
    <property type="project" value="InterPro"/>
</dbReference>
<accession>A0A075R5J6</accession>
<keyword evidence="2" id="KW-0808">Transferase</keyword>
<dbReference type="HOGENOM" id="CLU_1207945_0_0_9"/>
<dbReference type="PROSITE" id="PS51186">
    <property type="entry name" value="GNAT"/>
    <property type="match status" value="1"/>
</dbReference>
<sequence length="229" mass="26546">MEIIWHDIKDITSPLIPQALELYEQMFTEDLREPNEILLKGITDKGPTAPDAFHLLVGTNENQQVVAVSTFHYLAAWNLGFIVYMMVNPAIQSGGVGSKMMDKIEKILQEDARKHGVELTGFILETEREEDAHDEEEQILTQRRLRFFSRNGLVPVKGVPYKQPPLWENTQEVPLHLLVKWTKETDGFLQKEWYRFVQDVYKEKYGKINNVKAEILHKMEAELLANLQV</sequence>
<evidence type="ECO:0000313" key="2">
    <source>
        <dbReference type="EMBL" id="AIG24880.1"/>
    </source>
</evidence>
<dbReference type="Proteomes" id="UP000005850">
    <property type="component" value="Chromosome"/>
</dbReference>
<dbReference type="SUPFAM" id="SSF55729">
    <property type="entry name" value="Acyl-CoA N-acyltransferases (Nat)"/>
    <property type="match status" value="1"/>
</dbReference>
<keyword evidence="3" id="KW-1185">Reference proteome</keyword>
<dbReference type="InterPro" id="IPR000182">
    <property type="entry name" value="GNAT_dom"/>
</dbReference>
<name>A0A075R5J6_BRELA</name>
<organism evidence="2 3">
    <name type="scientific">Brevibacillus laterosporus LMG 15441</name>
    <dbReference type="NCBI Taxonomy" id="1042163"/>
    <lineage>
        <taxon>Bacteria</taxon>
        <taxon>Bacillati</taxon>
        <taxon>Bacillota</taxon>
        <taxon>Bacilli</taxon>
        <taxon>Bacillales</taxon>
        <taxon>Paenibacillaceae</taxon>
        <taxon>Brevibacillus</taxon>
    </lineage>
</organism>